<dbReference type="Proteomes" id="UP000002384">
    <property type="component" value="Chromosome"/>
</dbReference>
<dbReference type="eggNOG" id="ENOG502ZM5U">
    <property type="taxonomic scope" value="Bacteria"/>
</dbReference>
<name>B7KB69_GLOC7</name>
<accession>B7KB69</accession>
<dbReference type="AlphaFoldDB" id="B7KB69"/>
<evidence type="ECO:0000313" key="1">
    <source>
        <dbReference type="EMBL" id="ACK71425.1"/>
    </source>
</evidence>
<dbReference type="HOGENOM" id="CLU_199810_0_0_3"/>
<sequence length="67" mass="7499">MAYSEFSLAKVKQDFGLTTLEKQDIFALVPELTPSRLLTETLNYNLPIALVTNSEKARSELIIDPIS</sequence>
<keyword evidence="2" id="KW-1185">Reference proteome</keyword>
<dbReference type="KEGG" id="cyc:PCC7424_3023"/>
<proteinExistence type="predicted"/>
<evidence type="ECO:0000313" key="2">
    <source>
        <dbReference type="Proteomes" id="UP000002384"/>
    </source>
</evidence>
<dbReference type="STRING" id="65393.PCC7424_3023"/>
<protein>
    <submittedName>
        <fullName evidence="1">Uncharacterized protein</fullName>
    </submittedName>
</protein>
<organism evidence="1 2">
    <name type="scientific">Gloeothece citriformis (strain PCC 7424)</name>
    <name type="common">Cyanothece sp. (strain PCC 7424)</name>
    <dbReference type="NCBI Taxonomy" id="65393"/>
    <lineage>
        <taxon>Bacteria</taxon>
        <taxon>Bacillati</taxon>
        <taxon>Cyanobacteriota</taxon>
        <taxon>Cyanophyceae</taxon>
        <taxon>Oscillatoriophycideae</taxon>
        <taxon>Chroococcales</taxon>
        <taxon>Aphanothecaceae</taxon>
        <taxon>Gloeothece</taxon>
        <taxon>Gloeothece citriformis</taxon>
    </lineage>
</organism>
<gene>
    <name evidence="1" type="ordered locus">PCC7424_3023</name>
</gene>
<reference evidence="2" key="1">
    <citation type="journal article" date="2011" name="MBio">
        <title>Novel metabolic attributes of the genus Cyanothece, comprising a group of unicellular nitrogen-fixing Cyanobacteria.</title>
        <authorList>
            <person name="Bandyopadhyay A."/>
            <person name="Elvitigala T."/>
            <person name="Welsh E."/>
            <person name="Stockel J."/>
            <person name="Liberton M."/>
            <person name="Min H."/>
            <person name="Sherman L.A."/>
            <person name="Pakrasi H.B."/>
        </authorList>
    </citation>
    <scope>NUCLEOTIDE SEQUENCE [LARGE SCALE GENOMIC DNA]</scope>
    <source>
        <strain evidence="2">PCC 7424</strain>
    </source>
</reference>
<dbReference type="EMBL" id="CP001291">
    <property type="protein sequence ID" value="ACK71425.1"/>
    <property type="molecule type" value="Genomic_DNA"/>
</dbReference>
<dbReference type="RefSeq" id="WP_015955022.1">
    <property type="nucleotide sequence ID" value="NC_011729.1"/>
</dbReference>